<feature type="transmembrane region" description="Helical" evidence="7">
    <location>
        <begin position="290"/>
        <end position="316"/>
    </location>
</feature>
<dbReference type="EMBL" id="CP004373">
    <property type="protein sequence ID" value="AHK70659.1"/>
    <property type="molecule type" value="Genomic_DNA"/>
</dbReference>
<comment type="similarity">
    <text evidence="7">Belongs to the binding-protein-dependent transport system permease family.</text>
</comment>
<dbReference type="PANTHER" id="PTHR43163">
    <property type="entry name" value="DIPEPTIDE TRANSPORT SYSTEM PERMEASE PROTEIN DPPB-RELATED"/>
    <property type="match status" value="1"/>
</dbReference>
<keyword evidence="2 7" id="KW-0813">Transport</keyword>
<dbReference type="HOGENOM" id="CLU_036879_0_0_5"/>
<reference evidence="9 10" key="1">
    <citation type="journal article" date="2015" name="Appl. Microbiol. Biotechnol.">
        <title>The consequence of an additional NADH dehydrogenase paralog on the growth of Gluconobacter oxydans DSM3504.</title>
        <authorList>
            <person name="Kostner D."/>
            <person name="Luchterhand B."/>
            <person name="Junker A."/>
            <person name="Volland S."/>
            <person name="Daniel R."/>
            <person name="Buchs J."/>
            <person name="Liebl W."/>
            <person name="Ehrenreich A."/>
        </authorList>
    </citation>
    <scope>NUCLEOTIDE SEQUENCE [LARGE SCALE GENOMIC DNA]</scope>
    <source>
        <strain evidence="9">DSM 3504</strain>
    </source>
</reference>
<feature type="transmembrane region" description="Helical" evidence="7">
    <location>
        <begin position="244"/>
        <end position="270"/>
    </location>
</feature>
<dbReference type="AlphaFoldDB" id="A0A067Z2Y8"/>
<accession>A0A067Z2Y8</accession>
<proteinExistence type="inferred from homology"/>
<evidence type="ECO:0000256" key="6">
    <source>
        <dbReference type="ARBA" id="ARBA00023136"/>
    </source>
</evidence>
<dbReference type="RefSeq" id="WP_041111254.1">
    <property type="nucleotide sequence ID" value="NZ_CP004373.1"/>
</dbReference>
<dbReference type="Pfam" id="PF00528">
    <property type="entry name" value="BPD_transp_1"/>
    <property type="match status" value="1"/>
</dbReference>
<feature type="transmembrane region" description="Helical" evidence="7">
    <location>
        <begin position="185"/>
        <end position="205"/>
    </location>
</feature>
<protein>
    <submittedName>
        <fullName evidence="9">Putative peptide transport system permease protein</fullName>
    </submittedName>
</protein>
<evidence type="ECO:0000256" key="2">
    <source>
        <dbReference type="ARBA" id="ARBA00022448"/>
    </source>
</evidence>
<dbReference type="KEGG" id="goy:GLS_c07460"/>
<name>A0A067Z2Y8_GLUOY</name>
<keyword evidence="5 7" id="KW-1133">Transmembrane helix</keyword>
<evidence type="ECO:0000259" key="8">
    <source>
        <dbReference type="PROSITE" id="PS50928"/>
    </source>
</evidence>
<evidence type="ECO:0000256" key="4">
    <source>
        <dbReference type="ARBA" id="ARBA00022692"/>
    </source>
</evidence>
<feature type="transmembrane region" description="Helical" evidence="7">
    <location>
        <begin position="132"/>
        <end position="150"/>
    </location>
</feature>
<evidence type="ECO:0000313" key="10">
    <source>
        <dbReference type="Proteomes" id="UP000031656"/>
    </source>
</evidence>
<dbReference type="CDD" id="cd06261">
    <property type="entry name" value="TM_PBP2"/>
    <property type="match status" value="1"/>
</dbReference>
<dbReference type="GO" id="GO:0005886">
    <property type="term" value="C:plasma membrane"/>
    <property type="evidence" value="ECO:0007669"/>
    <property type="project" value="UniProtKB-SubCell"/>
</dbReference>
<sequence length="327" mass="36118">MIRSLVSRTGQMLLVIFGISVLVFCIFFATPGADPTARIAGRGASPQVVERIRAEYGFDRPLPVQYVKMMEKLFVSRDLTSFVNHGQRVVPEVLQAAPVTLSLVLWAAFFWVSGSLVFGIASAVLRDSWVDRLLMVLGLIGLSMPVFWLGEVVNLVTQSRWHDTFLFRWVPPLGYVPFSQSPWGWAKALFLPSLTLAVCFIGLYARVLRSELLTAMGEDAIRTARAKGAGPVRVWLWHGLRLSWLSYISLFGLDFAQLLGGGALLTEVVFAMPGVGRLTYQALATLDLPLIMATVMYAAVFVVIANALVDGLYALLDPRIMEGRHGR</sequence>
<feature type="domain" description="ABC transmembrane type-1" evidence="8">
    <location>
        <begin position="101"/>
        <end position="309"/>
    </location>
</feature>
<organism evidence="9 10">
    <name type="scientific">Gluconobacter oxydans DSM 3504</name>
    <dbReference type="NCBI Taxonomy" id="1288313"/>
    <lineage>
        <taxon>Bacteria</taxon>
        <taxon>Pseudomonadati</taxon>
        <taxon>Pseudomonadota</taxon>
        <taxon>Alphaproteobacteria</taxon>
        <taxon>Acetobacterales</taxon>
        <taxon>Acetobacteraceae</taxon>
        <taxon>Gluconobacter</taxon>
    </lineage>
</organism>
<evidence type="ECO:0000313" key="9">
    <source>
        <dbReference type="EMBL" id="AHK70659.1"/>
    </source>
</evidence>
<evidence type="ECO:0000256" key="5">
    <source>
        <dbReference type="ARBA" id="ARBA00022989"/>
    </source>
</evidence>
<dbReference type="GO" id="GO:0055085">
    <property type="term" value="P:transmembrane transport"/>
    <property type="evidence" value="ECO:0007669"/>
    <property type="project" value="InterPro"/>
</dbReference>
<dbReference type="GeneID" id="56904975"/>
<keyword evidence="3" id="KW-1003">Cell membrane</keyword>
<dbReference type="InterPro" id="IPR045621">
    <property type="entry name" value="BPD_transp_1_N"/>
</dbReference>
<comment type="subcellular location">
    <subcellularLocation>
        <location evidence="1 7">Cell membrane</location>
        <topology evidence="1 7">Multi-pass membrane protein</topology>
    </subcellularLocation>
</comment>
<dbReference type="Gene3D" id="1.10.3720.10">
    <property type="entry name" value="MetI-like"/>
    <property type="match status" value="1"/>
</dbReference>
<dbReference type="PANTHER" id="PTHR43163:SF6">
    <property type="entry name" value="DIPEPTIDE TRANSPORT SYSTEM PERMEASE PROTEIN DPPB-RELATED"/>
    <property type="match status" value="1"/>
</dbReference>
<evidence type="ECO:0000256" key="7">
    <source>
        <dbReference type="RuleBase" id="RU363032"/>
    </source>
</evidence>
<dbReference type="InterPro" id="IPR000515">
    <property type="entry name" value="MetI-like"/>
</dbReference>
<dbReference type="PROSITE" id="PS50928">
    <property type="entry name" value="ABC_TM1"/>
    <property type="match status" value="1"/>
</dbReference>
<dbReference type="SUPFAM" id="SSF161098">
    <property type="entry name" value="MetI-like"/>
    <property type="match status" value="1"/>
</dbReference>
<dbReference type="InterPro" id="IPR035906">
    <property type="entry name" value="MetI-like_sf"/>
</dbReference>
<dbReference type="Pfam" id="PF19300">
    <property type="entry name" value="BPD_transp_1_N"/>
    <property type="match status" value="1"/>
</dbReference>
<keyword evidence="6 7" id="KW-0472">Membrane</keyword>
<feature type="transmembrane region" description="Helical" evidence="7">
    <location>
        <begin position="12"/>
        <end position="30"/>
    </location>
</feature>
<evidence type="ECO:0000256" key="3">
    <source>
        <dbReference type="ARBA" id="ARBA00022475"/>
    </source>
</evidence>
<dbReference type="Proteomes" id="UP000031656">
    <property type="component" value="Chromosome"/>
</dbReference>
<evidence type="ECO:0000256" key="1">
    <source>
        <dbReference type="ARBA" id="ARBA00004651"/>
    </source>
</evidence>
<keyword evidence="4 7" id="KW-0812">Transmembrane</keyword>
<gene>
    <name evidence="9" type="ORF">GLS_c07460</name>
</gene>
<feature type="transmembrane region" description="Helical" evidence="7">
    <location>
        <begin position="103"/>
        <end position="125"/>
    </location>
</feature>